<name>A0AAN9A628_HALRR</name>
<organism evidence="1 2">
    <name type="scientific">Halocaridina rubra</name>
    <name type="common">Hawaiian red shrimp</name>
    <dbReference type="NCBI Taxonomy" id="373956"/>
    <lineage>
        <taxon>Eukaryota</taxon>
        <taxon>Metazoa</taxon>
        <taxon>Ecdysozoa</taxon>
        <taxon>Arthropoda</taxon>
        <taxon>Crustacea</taxon>
        <taxon>Multicrustacea</taxon>
        <taxon>Malacostraca</taxon>
        <taxon>Eumalacostraca</taxon>
        <taxon>Eucarida</taxon>
        <taxon>Decapoda</taxon>
        <taxon>Pleocyemata</taxon>
        <taxon>Caridea</taxon>
        <taxon>Atyoidea</taxon>
        <taxon>Atyidae</taxon>
        <taxon>Halocaridina</taxon>
    </lineage>
</organism>
<comment type="caution">
    <text evidence="1">The sequence shown here is derived from an EMBL/GenBank/DDBJ whole genome shotgun (WGS) entry which is preliminary data.</text>
</comment>
<gene>
    <name evidence="1" type="ORF">SK128_003377</name>
</gene>
<feature type="non-terminal residue" evidence="1">
    <location>
        <position position="58"/>
    </location>
</feature>
<proteinExistence type="predicted"/>
<keyword evidence="2" id="KW-1185">Reference proteome</keyword>
<protein>
    <submittedName>
        <fullName evidence="1">Uncharacterized protein</fullName>
    </submittedName>
</protein>
<evidence type="ECO:0000313" key="2">
    <source>
        <dbReference type="Proteomes" id="UP001381693"/>
    </source>
</evidence>
<reference evidence="1 2" key="1">
    <citation type="submission" date="2023-11" db="EMBL/GenBank/DDBJ databases">
        <title>Halocaridina rubra genome assembly.</title>
        <authorList>
            <person name="Smith C."/>
        </authorList>
    </citation>
    <scope>NUCLEOTIDE SEQUENCE [LARGE SCALE GENOMIC DNA]</scope>
    <source>
        <strain evidence="1">EP-1</strain>
        <tissue evidence="1">Whole</tissue>
    </source>
</reference>
<dbReference type="EMBL" id="JAXCGZ010004294">
    <property type="protein sequence ID" value="KAK7081981.1"/>
    <property type="molecule type" value="Genomic_DNA"/>
</dbReference>
<sequence length="58" mass="6594">LESQSKEFQVTMFLHSLADDALNAYNGFHFDTYPSLITVSEIIAKFEDFAVGEVNETY</sequence>
<dbReference type="AlphaFoldDB" id="A0AAN9A628"/>
<evidence type="ECO:0000313" key="1">
    <source>
        <dbReference type="EMBL" id="KAK7081981.1"/>
    </source>
</evidence>
<feature type="non-terminal residue" evidence="1">
    <location>
        <position position="1"/>
    </location>
</feature>
<dbReference type="Proteomes" id="UP001381693">
    <property type="component" value="Unassembled WGS sequence"/>
</dbReference>
<accession>A0AAN9A628</accession>